<comment type="subcellular location">
    <subcellularLocation>
        <location evidence="1">Cell outer membrane</location>
    </subcellularLocation>
</comment>
<dbReference type="Gene3D" id="2.40.160.20">
    <property type="match status" value="1"/>
</dbReference>
<proteinExistence type="predicted"/>
<dbReference type="EMBL" id="CADIKI010000005">
    <property type="protein sequence ID" value="CAB3787589.1"/>
    <property type="molecule type" value="Genomic_DNA"/>
</dbReference>
<reference evidence="2 3" key="1">
    <citation type="submission" date="2020-04" db="EMBL/GenBank/DDBJ databases">
        <authorList>
            <person name="De Canck E."/>
        </authorList>
    </citation>
    <scope>NUCLEOTIDE SEQUENCE [LARGE SCALE GENOMIC DNA]</scope>
    <source>
        <strain evidence="2 3">LMG 27177</strain>
    </source>
</reference>
<evidence type="ECO:0000313" key="2">
    <source>
        <dbReference type="EMBL" id="CAB3787589.1"/>
    </source>
</evidence>
<evidence type="ECO:0000256" key="1">
    <source>
        <dbReference type="ARBA" id="ARBA00004442"/>
    </source>
</evidence>
<keyword evidence="3" id="KW-1185">Reference proteome</keyword>
<sequence>MRVVFCRDFAQGHDTMPNRYDQIRRSSRGAFPIPLDSKARMKTTCTFLIAAVAFCVGSSRAVAQEFALYAGPLTGEHEHTYAWAIDYTEGFGRYFAGSITWLNEGHIPGHHRDGPTAQIWGKLPLMDRRIVLALGVGPYRYFDTEAADQGAGYSNTHGWGVVYSARATWYSSRRWTANLQLNHVQVTNGSSTTAIMLGVGYQLDAPETSGPRDFALPRSQKVTNNEITLMAGATILNSLDSQTAAAQAIEYRRGLTNYLDATLGYLHEGSGISARRDGATAQLWLTRAFFNDHLSFGIGVGAYAAIHHGNSDDDNDTGDGILAGLVSMSASYRMTQHWSARVSWNRVMTRYSRDTDVILAGVGYRF</sequence>
<organism evidence="2 3">
    <name type="scientific">Paraburkholderia fynbosensis</name>
    <dbReference type="NCBI Taxonomy" id="1200993"/>
    <lineage>
        <taxon>Bacteria</taxon>
        <taxon>Pseudomonadati</taxon>
        <taxon>Pseudomonadota</taxon>
        <taxon>Betaproteobacteria</taxon>
        <taxon>Burkholderiales</taxon>
        <taxon>Burkholderiaceae</taxon>
        <taxon>Paraburkholderia</taxon>
    </lineage>
</organism>
<dbReference type="InterPro" id="IPR011250">
    <property type="entry name" value="OMP/PagP_B-barrel"/>
</dbReference>
<dbReference type="SUPFAM" id="SSF56925">
    <property type="entry name" value="OMPA-like"/>
    <property type="match status" value="1"/>
</dbReference>
<protein>
    <recommendedName>
        <fullName evidence="4">Outer membrane protein beta-barrel domain-containing protein</fullName>
    </recommendedName>
</protein>
<evidence type="ECO:0000313" key="3">
    <source>
        <dbReference type="Proteomes" id="UP000494252"/>
    </source>
</evidence>
<gene>
    <name evidence="2" type="ORF">LMG27177_02249</name>
</gene>
<dbReference type="GO" id="GO:0009279">
    <property type="term" value="C:cell outer membrane"/>
    <property type="evidence" value="ECO:0007669"/>
    <property type="project" value="UniProtKB-SubCell"/>
</dbReference>
<dbReference type="Proteomes" id="UP000494252">
    <property type="component" value="Unassembled WGS sequence"/>
</dbReference>
<accession>A0A6J5FV21</accession>
<name>A0A6J5FV21_9BURK</name>
<evidence type="ECO:0008006" key="4">
    <source>
        <dbReference type="Google" id="ProtNLM"/>
    </source>
</evidence>
<dbReference type="AlphaFoldDB" id="A0A6J5FV21"/>